<reference evidence="2 3" key="1">
    <citation type="submission" date="2023-03" db="EMBL/GenBank/DDBJ databases">
        <title>WGS of Gossypium arboreum.</title>
        <authorList>
            <person name="Yu D."/>
        </authorList>
    </citation>
    <scope>NUCLEOTIDE SEQUENCE [LARGE SCALE GENOMIC DNA]</scope>
    <source>
        <tissue evidence="2">Leaf</tissue>
    </source>
</reference>
<dbReference type="Proteomes" id="UP001358586">
    <property type="component" value="Chromosome 6"/>
</dbReference>
<comment type="caution">
    <text evidence="2">The sequence shown here is derived from an EMBL/GenBank/DDBJ whole genome shotgun (WGS) entry which is preliminary data.</text>
</comment>
<dbReference type="EMBL" id="JARKNE010000006">
    <property type="protein sequence ID" value="KAK5825475.1"/>
    <property type="molecule type" value="Genomic_DNA"/>
</dbReference>
<accession>A0ABR0PMH0</accession>
<keyword evidence="3" id="KW-1185">Reference proteome</keyword>
<evidence type="ECO:0000313" key="2">
    <source>
        <dbReference type="EMBL" id="KAK5825475.1"/>
    </source>
</evidence>
<evidence type="ECO:0000313" key="3">
    <source>
        <dbReference type="Proteomes" id="UP001358586"/>
    </source>
</evidence>
<organism evidence="2 3">
    <name type="scientific">Gossypium arboreum</name>
    <name type="common">Tree cotton</name>
    <name type="synonym">Gossypium nanking</name>
    <dbReference type="NCBI Taxonomy" id="29729"/>
    <lineage>
        <taxon>Eukaryota</taxon>
        <taxon>Viridiplantae</taxon>
        <taxon>Streptophyta</taxon>
        <taxon>Embryophyta</taxon>
        <taxon>Tracheophyta</taxon>
        <taxon>Spermatophyta</taxon>
        <taxon>Magnoliopsida</taxon>
        <taxon>eudicotyledons</taxon>
        <taxon>Gunneridae</taxon>
        <taxon>Pentapetalae</taxon>
        <taxon>rosids</taxon>
        <taxon>malvids</taxon>
        <taxon>Malvales</taxon>
        <taxon>Malvaceae</taxon>
        <taxon>Malvoideae</taxon>
        <taxon>Gossypium</taxon>
    </lineage>
</organism>
<feature type="compositionally biased region" description="Gly residues" evidence="1">
    <location>
        <begin position="33"/>
        <end position="42"/>
    </location>
</feature>
<name>A0ABR0PMH0_GOSAR</name>
<feature type="compositionally biased region" description="Basic and acidic residues" evidence="1">
    <location>
        <begin position="16"/>
        <end position="31"/>
    </location>
</feature>
<feature type="region of interest" description="Disordered" evidence="1">
    <location>
        <begin position="16"/>
        <end position="57"/>
    </location>
</feature>
<sequence length="57" mass="6156">MVKLCLKKEKLGSFKSEERGVCEKNHKKDIDGNGIGDNGGNGKPRVGKNNPTRKGTS</sequence>
<protein>
    <submittedName>
        <fullName evidence="2">Uncharacterized protein</fullName>
    </submittedName>
</protein>
<proteinExistence type="predicted"/>
<evidence type="ECO:0000256" key="1">
    <source>
        <dbReference type="SAM" id="MobiDB-lite"/>
    </source>
</evidence>
<gene>
    <name evidence="2" type="ORF">PVK06_020312</name>
</gene>